<gene>
    <name evidence="1" type="ORF">FM101_10205</name>
</gene>
<dbReference type="CDD" id="cd06558">
    <property type="entry name" value="crotonase-like"/>
    <property type="match status" value="1"/>
</dbReference>
<reference evidence="1 2" key="1">
    <citation type="submission" date="2017-02" db="EMBL/GenBank/DDBJ databases">
        <authorList>
            <person name="Peterson S.W."/>
        </authorList>
    </citation>
    <scope>NUCLEOTIDE SEQUENCE [LARGE SCALE GENOMIC DNA]</scope>
    <source>
        <strain evidence="1 2">B Ar 00.02</strain>
    </source>
</reference>
<sequence length="262" mass="26684">MSAETTGDELPAIGIERRPGVIRLVLQRPEGGNVLDLALARQLLAAVRAAEAEPEVYVLTLTGTGRFFCGGGDVGHMAGSPPAERSAFIAALAEAAHELALALVGSRLLVLAGVNGVAAGAGLGLVLNADWVLVAEEATLMAAYSGLGFTPDTGVSYLLPGAVGHQRAVDLTLGGRKLSGNEAVEWGLANASAPSAVFAGELTVAEDGFLQGAVQALGPTKALLRAGMFAGYVAHLEAETRSISALAAHPDSVQRVNRFAGR</sequence>
<keyword evidence="2" id="KW-1185">Reference proteome</keyword>
<dbReference type="Pfam" id="PF00378">
    <property type="entry name" value="ECH_1"/>
    <property type="match status" value="1"/>
</dbReference>
<name>A0A1R4GFW9_9MICC</name>
<dbReference type="Proteomes" id="UP000195913">
    <property type="component" value="Unassembled WGS sequence"/>
</dbReference>
<dbReference type="AlphaFoldDB" id="A0A1R4GFW9"/>
<dbReference type="SUPFAM" id="SSF52096">
    <property type="entry name" value="ClpP/crotonase"/>
    <property type="match status" value="1"/>
</dbReference>
<dbReference type="RefSeq" id="WP_086999177.1">
    <property type="nucleotide sequence ID" value="NZ_FUHW01000037.1"/>
</dbReference>
<dbReference type="EC" id="4.2.1.17" evidence="1"/>
<dbReference type="GO" id="GO:0004300">
    <property type="term" value="F:enoyl-CoA hydratase activity"/>
    <property type="evidence" value="ECO:0007669"/>
    <property type="project" value="UniProtKB-EC"/>
</dbReference>
<dbReference type="EMBL" id="FUHW01000037">
    <property type="protein sequence ID" value="SJM67069.1"/>
    <property type="molecule type" value="Genomic_DNA"/>
</dbReference>
<accession>A0A1R4GFW9</accession>
<dbReference type="Gene3D" id="3.90.226.10">
    <property type="entry name" value="2-enoyl-CoA Hydratase, Chain A, domain 1"/>
    <property type="match status" value="1"/>
</dbReference>
<evidence type="ECO:0000313" key="2">
    <source>
        <dbReference type="Proteomes" id="UP000195913"/>
    </source>
</evidence>
<organism evidence="1 2">
    <name type="scientific">Arthrobacter rhombi</name>
    <dbReference type="NCBI Taxonomy" id="71253"/>
    <lineage>
        <taxon>Bacteria</taxon>
        <taxon>Bacillati</taxon>
        <taxon>Actinomycetota</taxon>
        <taxon>Actinomycetes</taxon>
        <taxon>Micrococcales</taxon>
        <taxon>Micrococcaceae</taxon>
        <taxon>Arthrobacter</taxon>
    </lineage>
</organism>
<evidence type="ECO:0000313" key="1">
    <source>
        <dbReference type="EMBL" id="SJM67069.1"/>
    </source>
</evidence>
<proteinExistence type="predicted"/>
<dbReference type="PANTHER" id="PTHR43459:SF1">
    <property type="entry name" value="EG:BACN32G11.4 PROTEIN"/>
    <property type="match status" value="1"/>
</dbReference>
<dbReference type="PANTHER" id="PTHR43459">
    <property type="entry name" value="ENOYL-COA HYDRATASE"/>
    <property type="match status" value="1"/>
</dbReference>
<keyword evidence="1" id="KW-0456">Lyase</keyword>
<dbReference type="InterPro" id="IPR001753">
    <property type="entry name" value="Enoyl-CoA_hydra/iso"/>
</dbReference>
<dbReference type="InterPro" id="IPR029045">
    <property type="entry name" value="ClpP/crotonase-like_dom_sf"/>
</dbReference>
<protein>
    <submittedName>
        <fullName evidence="1">Enoyl-CoA hydratase</fullName>
        <ecNumber evidence="1">4.2.1.17</ecNumber>
    </submittedName>
</protein>